<dbReference type="AlphaFoldDB" id="A0A118K631"/>
<proteinExistence type="predicted"/>
<dbReference type="Proteomes" id="UP000243975">
    <property type="component" value="Unassembled WGS sequence"/>
</dbReference>
<accession>A0A118K631</accession>
<evidence type="ECO:0000313" key="2">
    <source>
        <dbReference type="EMBL" id="KVI09993.1"/>
    </source>
</evidence>
<keyword evidence="3" id="KW-1185">Reference proteome</keyword>
<evidence type="ECO:0000313" key="3">
    <source>
        <dbReference type="Proteomes" id="UP000243975"/>
    </source>
</evidence>
<comment type="caution">
    <text evidence="2">The sequence shown here is derived from an EMBL/GenBank/DDBJ whole genome shotgun (WGS) entry which is preliminary data.</text>
</comment>
<feature type="region of interest" description="Disordered" evidence="1">
    <location>
        <begin position="1"/>
        <end position="21"/>
    </location>
</feature>
<dbReference type="Gramene" id="KVI09993">
    <property type="protein sequence ID" value="KVI09993"/>
    <property type="gene ID" value="Ccrd_011618"/>
</dbReference>
<reference evidence="2 3" key="1">
    <citation type="journal article" date="2016" name="Sci. Rep.">
        <title>The genome sequence of the outbreeding globe artichoke constructed de novo incorporating a phase-aware low-pass sequencing strategy of F1 progeny.</title>
        <authorList>
            <person name="Scaglione D."/>
            <person name="Reyes-Chin-Wo S."/>
            <person name="Acquadro A."/>
            <person name="Froenicke L."/>
            <person name="Portis E."/>
            <person name="Beitel C."/>
            <person name="Tirone M."/>
            <person name="Mauro R."/>
            <person name="Lo Monaco A."/>
            <person name="Mauromicale G."/>
            <person name="Faccioli P."/>
            <person name="Cattivelli L."/>
            <person name="Rieseberg L."/>
            <person name="Michelmore R."/>
            <person name="Lanteri S."/>
        </authorList>
    </citation>
    <scope>NUCLEOTIDE SEQUENCE [LARGE SCALE GENOMIC DNA]</scope>
    <source>
        <strain evidence="2">2C</strain>
    </source>
</reference>
<name>A0A118K631_CYNCS</name>
<protein>
    <submittedName>
        <fullName evidence="2">Uncharacterized protein</fullName>
    </submittedName>
</protein>
<evidence type="ECO:0000256" key="1">
    <source>
        <dbReference type="SAM" id="MobiDB-lite"/>
    </source>
</evidence>
<dbReference type="EMBL" id="LEKV01001032">
    <property type="protein sequence ID" value="KVI09993.1"/>
    <property type="molecule type" value="Genomic_DNA"/>
</dbReference>
<organism evidence="2 3">
    <name type="scientific">Cynara cardunculus var. scolymus</name>
    <name type="common">Globe artichoke</name>
    <name type="synonym">Cynara scolymus</name>
    <dbReference type="NCBI Taxonomy" id="59895"/>
    <lineage>
        <taxon>Eukaryota</taxon>
        <taxon>Viridiplantae</taxon>
        <taxon>Streptophyta</taxon>
        <taxon>Embryophyta</taxon>
        <taxon>Tracheophyta</taxon>
        <taxon>Spermatophyta</taxon>
        <taxon>Magnoliopsida</taxon>
        <taxon>eudicotyledons</taxon>
        <taxon>Gunneridae</taxon>
        <taxon>Pentapetalae</taxon>
        <taxon>asterids</taxon>
        <taxon>campanulids</taxon>
        <taxon>Asterales</taxon>
        <taxon>Asteraceae</taxon>
        <taxon>Carduoideae</taxon>
        <taxon>Cardueae</taxon>
        <taxon>Carduinae</taxon>
        <taxon>Cynara</taxon>
    </lineage>
</organism>
<gene>
    <name evidence="2" type="ORF">Ccrd_011618</name>
</gene>
<sequence length="68" mass="7465">MKRSNGDGFGRVNTESSNGEGGIEILTHLSDYTLPSVDPEDFAILIAAFNEDRRSESVNGMRYEIEGV</sequence>